<organism evidence="3 4">
    <name type="scientific">Phytophthora oleae</name>
    <dbReference type="NCBI Taxonomy" id="2107226"/>
    <lineage>
        <taxon>Eukaryota</taxon>
        <taxon>Sar</taxon>
        <taxon>Stramenopiles</taxon>
        <taxon>Oomycota</taxon>
        <taxon>Peronosporomycetes</taxon>
        <taxon>Peronosporales</taxon>
        <taxon>Peronosporaceae</taxon>
        <taxon>Phytophthora</taxon>
    </lineage>
</organism>
<reference evidence="3 4" key="1">
    <citation type="submission" date="2024-09" db="EMBL/GenBank/DDBJ databases">
        <title>Genome sequencing and assembly of Phytophthora oleae, isolate VK10A, causative agent of rot of olive drupes.</title>
        <authorList>
            <person name="Conti Taguali S."/>
            <person name="Riolo M."/>
            <person name="La Spada F."/>
            <person name="Cacciola S.O."/>
            <person name="Dionisio G."/>
        </authorList>
    </citation>
    <scope>NUCLEOTIDE SEQUENCE [LARGE SCALE GENOMIC DNA]</scope>
    <source>
        <strain evidence="3 4">VK10A</strain>
    </source>
</reference>
<evidence type="ECO:0008006" key="5">
    <source>
        <dbReference type="Google" id="ProtNLM"/>
    </source>
</evidence>
<feature type="compositionally biased region" description="Gly residues" evidence="1">
    <location>
        <begin position="51"/>
        <end position="61"/>
    </location>
</feature>
<feature type="chain" id="PRO_5044742678" description="RxLR effector protein" evidence="2">
    <location>
        <begin position="19"/>
        <end position="118"/>
    </location>
</feature>
<feature type="signal peptide" evidence="2">
    <location>
        <begin position="1"/>
        <end position="18"/>
    </location>
</feature>
<gene>
    <name evidence="3" type="ORF">V7S43_006198</name>
</gene>
<accession>A0ABD3FRI0</accession>
<dbReference type="AlphaFoldDB" id="A0ABD3FRI0"/>
<evidence type="ECO:0000256" key="2">
    <source>
        <dbReference type="SAM" id="SignalP"/>
    </source>
</evidence>
<dbReference type="EMBL" id="JBIMZQ010000010">
    <property type="protein sequence ID" value="KAL3668909.1"/>
    <property type="molecule type" value="Genomic_DNA"/>
</dbReference>
<protein>
    <recommendedName>
        <fullName evidence="5">RxLR effector protein</fullName>
    </recommendedName>
</protein>
<evidence type="ECO:0000256" key="1">
    <source>
        <dbReference type="SAM" id="MobiDB-lite"/>
    </source>
</evidence>
<proteinExistence type="predicted"/>
<comment type="caution">
    <text evidence="3">The sequence shown here is derived from an EMBL/GenBank/DDBJ whole genome shotgun (WGS) entry which is preliminary data.</text>
</comment>
<evidence type="ECO:0000313" key="3">
    <source>
        <dbReference type="EMBL" id="KAL3668909.1"/>
    </source>
</evidence>
<feature type="region of interest" description="Disordered" evidence="1">
    <location>
        <begin position="20"/>
        <end position="73"/>
    </location>
</feature>
<evidence type="ECO:0000313" key="4">
    <source>
        <dbReference type="Proteomes" id="UP001632037"/>
    </source>
</evidence>
<dbReference type="Proteomes" id="UP001632037">
    <property type="component" value="Unassembled WGS sequence"/>
</dbReference>
<name>A0ABD3FRI0_9STRA</name>
<keyword evidence="2" id="KW-0732">Signal</keyword>
<sequence length="118" mass="12294">MKTVFLVLASILVSLTMANHMPGHMSPRKHAKHPKVVEGENRLLQGDLGSDSGGDGDMGGHSGDDASGSDGYRALRGLSDELVDANTDLKGDDEVVVAGGTAVRGGAVVARPGPRRWY</sequence>
<keyword evidence="4" id="KW-1185">Reference proteome</keyword>